<dbReference type="GO" id="GO:0008299">
    <property type="term" value="P:isoprenoid biosynthetic process"/>
    <property type="evidence" value="ECO:0007669"/>
    <property type="project" value="UniProtKB-UniRule"/>
</dbReference>
<reference evidence="32" key="1">
    <citation type="submission" date="2019-02" db="EMBL/GenBank/DDBJ databases">
        <title>FDA dAtabase for Regulatory Grade micrObial Sequences (FDA-ARGOS): Supporting development and validation of Infectious Disease Dx tests.</title>
        <authorList>
            <person name="Duncan R."/>
            <person name="Fisher C."/>
            <person name="Tallon L."/>
            <person name="Sadzewicz L."/>
            <person name="Sengamalay N."/>
            <person name="Ott S."/>
            <person name="Godinez A."/>
            <person name="Nagaraj S."/>
            <person name="Vavikolanu K."/>
            <person name="Nadendla S."/>
            <person name="Aluvathingal J."/>
            <person name="Sichtig H."/>
        </authorList>
    </citation>
    <scope>NUCLEOTIDE SEQUENCE [LARGE SCALE GENOMIC DNA]</scope>
    <source>
        <strain evidence="32">FDAARGOS_361</strain>
    </source>
</reference>
<dbReference type="SMART" id="SM01178">
    <property type="entry name" value="DUF4217"/>
    <property type="match status" value="1"/>
</dbReference>
<dbReference type="VEuPathDB" id="TriTrypDB:LdCL_280018900"/>
<dbReference type="VEuPathDB" id="TriTrypDB:LDHU3_28.1780"/>
<sequence>MRAACDDAEDMHRAKARAKQQRWQERQERSKESREEIDRLQLRCADMRRELEDIAESNEANTSTEHQYSKFTELPISQRTQMGLERGHYTILTPIQKGTLHLALAGLDVLGAAKTGSGKTLCFVIPVLERLYREHWSSDMGVGALLLSPTRELALQIFKVMQLVGYKHVLSAALLTGGRDVQEERKRLHAISIIVGTPGRVLHHLQDDAELVLDNMQLFCMDEADRLLDMGFREAITSILAYLPPQRQSLLFSATQTTDVQMLAQMSLKNPRYVSTQAITAAPTPMTLCQNFVVVELHKKLDALLMFLKRHPNDKIVVFVSTCNQVKFMHRAFSKILKKMRIPSMCLTSKMKQFRREEVFLTFCRCKSAVLFCTDVASRGLDFPLVHWVVQYDCPESAQTYIHRAGRTARAGARGVSLLFLTPRETPMLSYLHHKHVPMREIAIKPDFLTSSKEIFVALVVQGLKYEAQKAFIAYLRSVYFASNKNVFEVAAVDVEAFAKSLGLPVVPDMSELQNLQRSAKNLPWDVVNFIAQRGGGGADKAGSTLTRKEKHLQATDMHRVMEQKQRFANKKGALCGDDSSGGDGSSGNADSDDDDFLVKKEPAGASGSGASVSVKAGTLIADSNPLHLTVEERLAGLSKNKRRKLIENADIRVRDLGLNQRIIFDDDDESDEEADTIGNGGRSGAKGNAAHSSPSDDDADEENETTVSGLLKHAVLRHRVEDRRDADSSNDDADDADFTAKLRTRVQANRADDLERAKKMRRLRRLQRQGRVSRKSTVDESGIKTANGGPRPANSDDDAYDGSGDYYDEDVDGSDAESTGSISRLLKAARGELYSDDEDGEEEKSLFGGMFRRTLFWPKVTRSWTTSSISAATAHFPDAVHADPASSRTGSTSAKESRSWKLGDDTVKAEALPKHLQLAVRKLQVYGDLVRFSRPVGWQLLLIPCYWGSSLAVTRALVWEGADPVVLCAPFIPLHLCVQFLLGAYLMRSVGCIVNDMWDRKFDRMVERTAQRPLACGAISMTEASAILLLHLSVAGVIALNLSPAALQACVAITPIWLIYPFMKRITYAPQLFLGLCFNWGIFVGYAAVLGRVDMAVCLPIYGGAVIWTILYDTIYAYQDRRDDLKCGVKSTAIWIGDRKYILNAMVAPIGASLLISGFLASQSLPYYIGIVLCMYHLHSIVDDVNIYDSWSCAQGFKRNVRVGMYVFMAMCLGNLCWAFASEHEAELDRNTDSAPKSSALSRFLFLDQETHGSMYTKGSFNWADRFMHPAFVQAESAKLAGATEAPPIPAWMRREYFWQNVSAILLFCGVAEDTVAAWSTFSYEWMDHYNMFSKVSP</sequence>
<evidence type="ECO:0000256" key="4">
    <source>
        <dbReference type="ARBA" id="ARBA00005179"/>
    </source>
</evidence>
<dbReference type="SMART" id="SM00490">
    <property type="entry name" value="HELICc"/>
    <property type="match status" value="1"/>
</dbReference>
<evidence type="ECO:0000259" key="28">
    <source>
        <dbReference type="PROSITE" id="PS51192"/>
    </source>
</evidence>
<dbReference type="FunFam" id="3.40.50.300:FF:002637">
    <property type="entry name" value="Putative ATP-dependent RNA helicase"/>
    <property type="match status" value="1"/>
</dbReference>
<dbReference type="InterPro" id="IPR039653">
    <property type="entry name" value="Prenyltransferase"/>
</dbReference>
<keyword evidence="13 26" id="KW-0347">Helicase</keyword>
<dbReference type="GO" id="GO:0003743">
    <property type="term" value="F:translation initiation factor activity"/>
    <property type="evidence" value="ECO:0007669"/>
    <property type="project" value="UniProtKB-KW"/>
</dbReference>
<keyword evidence="19" id="KW-0539">Nucleus</keyword>
<dbReference type="InterPro" id="IPR001650">
    <property type="entry name" value="Helicase_C-like"/>
</dbReference>
<evidence type="ECO:0000256" key="22">
    <source>
        <dbReference type="ARBA" id="ARBA00038587"/>
    </source>
</evidence>
<feature type="domain" description="Helicase C-terminal" evidence="29">
    <location>
        <begin position="300"/>
        <end position="456"/>
    </location>
</feature>
<evidence type="ECO:0000256" key="15">
    <source>
        <dbReference type="ARBA" id="ARBA00022884"/>
    </source>
</evidence>
<dbReference type="Pfam" id="PF13959">
    <property type="entry name" value="CTE_SPB4"/>
    <property type="match status" value="1"/>
</dbReference>
<dbReference type="Pfam" id="PF00270">
    <property type="entry name" value="DEAD"/>
    <property type="match status" value="1"/>
</dbReference>
<comment type="pathway">
    <text evidence="4">Secondary metabolite biosynthesis.</text>
</comment>
<evidence type="ECO:0000256" key="7">
    <source>
        <dbReference type="ARBA" id="ARBA00022540"/>
    </source>
</evidence>
<keyword evidence="24" id="KW-0831">Ubiquinone biosynthesis</keyword>
<comment type="catalytic activity">
    <reaction evidence="24">
        <text>an all-trans-polyprenyl diphosphate + 4-hydroxybenzoate = a 4-hydroxy-3-(all-trans-polyprenyl)benzoate + diphosphate</text>
        <dbReference type="Rhea" id="RHEA:44504"/>
        <dbReference type="Rhea" id="RHEA-COMP:9514"/>
        <dbReference type="Rhea" id="RHEA-COMP:9564"/>
        <dbReference type="ChEBI" id="CHEBI:17879"/>
        <dbReference type="ChEBI" id="CHEBI:33019"/>
        <dbReference type="ChEBI" id="CHEBI:58914"/>
        <dbReference type="ChEBI" id="CHEBI:78396"/>
        <dbReference type="EC" id="2.5.1.39"/>
    </reaction>
</comment>
<dbReference type="FunFam" id="1.20.120.1780:FF:000001">
    <property type="entry name" value="4-hydroxybenzoate octaprenyltransferase"/>
    <property type="match status" value="1"/>
</dbReference>
<dbReference type="CDD" id="cd18787">
    <property type="entry name" value="SF2_C_DEAD"/>
    <property type="match status" value="1"/>
</dbReference>
<evidence type="ECO:0000256" key="17">
    <source>
        <dbReference type="ARBA" id="ARBA00022989"/>
    </source>
</evidence>
<keyword evidence="17 24" id="KW-1133">Transmembrane helix</keyword>
<evidence type="ECO:0000256" key="21">
    <source>
        <dbReference type="ARBA" id="ARBA00038084"/>
    </source>
</evidence>
<comment type="subcellular location">
    <subcellularLocation>
        <location evidence="2">Membrane</location>
        <topology evidence="2">Multi-pass membrane protein</topology>
    </subcellularLocation>
    <subcellularLocation>
        <location evidence="24">Mitochondrion inner membrane</location>
        <topology evidence="24">Multi-pass membrane protein</topology>
        <orientation evidence="24">Matrix side</orientation>
    </subcellularLocation>
    <subcellularLocation>
        <location evidence="3">Nucleus</location>
        <location evidence="3">Nucleolus</location>
    </subcellularLocation>
</comment>
<dbReference type="InterPro" id="IPR044878">
    <property type="entry name" value="UbiA_sf"/>
</dbReference>
<feature type="transmembrane region" description="Helical" evidence="24">
    <location>
        <begin position="973"/>
        <end position="995"/>
    </location>
</feature>
<feature type="region of interest" description="Disordered" evidence="27">
    <location>
        <begin position="668"/>
        <end position="714"/>
    </location>
</feature>
<dbReference type="VEuPathDB" id="TriTrypDB:LdCL_280018800"/>
<feature type="domain" description="Helicase ATP-binding" evidence="28">
    <location>
        <begin position="100"/>
        <end position="274"/>
    </location>
</feature>
<dbReference type="Proteomes" id="UP000318447">
    <property type="component" value="Unassembled WGS sequence"/>
</dbReference>
<evidence type="ECO:0000256" key="16">
    <source>
        <dbReference type="ARBA" id="ARBA00022917"/>
    </source>
</evidence>
<feature type="region of interest" description="Disordered" evidence="27">
    <location>
        <begin position="881"/>
        <end position="900"/>
    </location>
</feature>
<evidence type="ECO:0000256" key="24">
    <source>
        <dbReference type="HAMAP-Rule" id="MF_03189"/>
    </source>
</evidence>
<dbReference type="Gene3D" id="1.20.120.1780">
    <property type="entry name" value="UbiA prenyltransferase"/>
    <property type="match status" value="1"/>
</dbReference>
<dbReference type="GO" id="GO:0016887">
    <property type="term" value="F:ATP hydrolysis activity"/>
    <property type="evidence" value="ECO:0007669"/>
    <property type="project" value="RHEA"/>
</dbReference>
<feature type="compositionally biased region" description="Basic and acidic residues" evidence="27">
    <location>
        <begin position="22"/>
        <end position="37"/>
    </location>
</feature>
<dbReference type="VEuPathDB" id="TriTrypDB:LdBPK_281430.1"/>
<dbReference type="VEuPathDB" id="TriTrypDB:LdBPK_281420.1"/>
<dbReference type="Gene3D" id="1.10.357.140">
    <property type="entry name" value="UbiA prenyltransferase"/>
    <property type="match status" value="1"/>
</dbReference>
<keyword evidence="14 26" id="KW-0067">ATP-binding</keyword>
<feature type="transmembrane region" description="Helical" evidence="24">
    <location>
        <begin position="1166"/>
        <end position="1183"/>
    </location>
</feature>
<keyword evidence="7" id="KW-0396">Initiation factor</keyword>
<dbReference type="FunFam" id="3.40.50.300:FF:001632">
    <property type="entry name" value="RNA helicase"/>
    <property type="match status" value="1"/>
</dbReference>
<comment type="similarity">
    <text evidence="5 24">Belongs to the UbiA prenyltransferase family.</text>
</comment>
<comment type="subunit">
    <text evidence="22">Interacts with the U3 and U14 snoRNAs. Associates with pre-ribosomal complexes.</text>
</comment>
<evidence type="ECO:0000256" key="3">
    <source>
        <dbReference type="ARBA" id="ARBA00004604"/>
    </source>
</evidence>
<evidence type="ECO:0000256" key="1">
    <source>
        <dbReference type="ARBA" id="ARBA00001946"/>
    </source>
</evidence>
<gene>
    <name evidence="31" type="ORF">CGC21_22180</name>
</gene>
<dbReference type="InterPro" id="IPR000537">
    <property type="entry name" value="UbiA_prenyltransferase"/>
</dbReference>
<dbReference type="EC" id="2.5.1.39" evidence="24"/>
<evidence type="ECO:0000256" key="23">
    <source>
        <dbReference type="ARBA" id="ARBA00047984"/>
    </source>
</evidence>
<keyword evidence="24" id="KW-0496">Mitochondrion</keyword>
<dbReference type="PROSITE" id="PS51192">
    <property type="entry name" value="HELICASE_ATP_BIND_1"/>
    <property type="match status" value="1"/>
</dbReference>
<dbReference type="GO" id="GO:0005524">
    <property type="term" value="F:ATP binding"/>
    <property type="evidence" value="ECO:0007669"/>
    <property type="project" value="UniProtKB-UniRule"/>
</dbReference>
<dbReference type="FunFam" id="1.10.357.140:FF:000008">
    <property type="entry name" value="4-hydroxybenzoate octaprenyltransferase"/>
    <property type="match status" value="1"/>
</dbReference>
<feature type="transmembrane region" description="Helical" evidence="24">
    <location>
        <begin position="1142"/>
        <end position="1160"/>
    </location>
</feature>
<dbReference type="EMBL" id="RHLC01000012">
    <property type="protein sequence ID" value="TPP54277.1"/>
    <property type="molecule type" value="Genomic_DNA"/>
</dbReference>
<evidence type="ECO:0000256" key="20">
    <source>
        <dbReference type="ARBA" id="ARBA00037374"/>
    </source>
</evidence>
<dbReference type="HAMAP" id="MF_01635">
    <property type="entry name" value="UbiA"/>
    <property type="match status" value="1"/>
</dbReference>
<feature type="compositionally biased region" description="Basic residues" evidence="27">
    <location>
        <begin position="759"/>
        <end position="775"/>
    </location>
</feature>
<dbReference type="VEuPathDB" id="TriTrypDB:LDHU3_28.1790"/>
<evidence type="ECO:0000256" key="19">
    <source>
        <dbReference type="ARBA" id="ARBA00023242"/>
    </source>
</evidence>
<dbReference type="InterPro" id="IPR014014">
    <property type="entry name" value="RNA_helicase_DEAD_Q_motif"/>
</dbReference>
<evidence type="ECO:0000259" key="29">
    <source>
        <dbReference type="PROSITE" id="PS51194"/>
    </source>
</evidence>
<dbReference type="GO" id="GO:0005743">
    <property type="term" value="C:mitochondrial inner membrane"/>
    <property type="evidence" value="ECO:0007669"/>
    <property type="project" value="UniProtKB-SubCell"/>
</dbReference>
<evidence type="ECO:0000256" key="9">
    <source>
        <dbReference type="ARBA" id="ARBA00022679"/>
    </source>
</evidence>
<feature type="compositionally biased region" description="Acidic residues" evidence="27">
    <location>
        <begin position="696"/>
        <end position="705"/>
    </location>
</feature>
<comment type="similarity">
    <text evidence="21">Belongs to the DEAD box helicase family. DDX10/DBP4 subfamily.</text>
</comment>
<dbReference type="SUPFAM" id="SSF52540">
    <property type="entry name" value="P-loop containing nucleoside triphosphate hydrolases"/>
    <property type="match status" value="1"/>
</dbReference>
<evidence type="ECO:0000256" key="25">
    <source>
        <dbReference type="PROSITE-ProRule" id="PRU00552"/>
    </source>
</evidence>
<feature type="region of interest" description="Disordered" evidence="27">
    <location>
        <begin position="572"/>
        <end position="612"/>
    </location>
</feature>
<comment type="function">
    <text evidence="26">RNA helicase.</text>
</comment>
<keyword evidence="12 26" id="KW-0378">Hydrolase</keyword>
<evidence type="ECO:0000313" key="32">
    <source>
        <dbReference type="Proteomes" id="UP000318447"/>
    </source>
</evidence>
<evidence type="ECO:0000256" key="14">
    <source>
        <dbReference type="ARBA" id="ARBA00022840"/>
    </source>
</evidence>
<evidence type="ECO:0000256" key="10">
    <source>
        <dbReference type="ARBA" id="ARBA00022692"/>
    </source>
</evidence>
<dbReference type="InterPro" id="IPR030470">
    <property type="entry name" value="UbiA_prenylTrfase_CS"/>
</dbReference>
<comment type="function">
    <text evidence="24">Catalyzes the prenylation of para-hydroxybenzoate (PHB) with an all-trans polyprenyl group. Mediates the second step in the final reaction sequence of coenzyme Q (CoQ) biosynthesis, which is the condensation of the polyisoprenoid side chain with PHB, generating the first membrane-bound Q intermediate.</text>
</comment>
<keyword evidence="9 24" id="KW-0808">Transferase</keyword>
<evidence type="ECO:0000256" key="13">
    <source>
        <dbReference type="ARBA" id="ARBA00022806"/>
    </source>
</evidence>
<proteinExistence type="inferred from homology"/>
<dbReference type="GO" id="GO:0006744">
    <property type="term" value="P:ubiquinone biosynthetic process"/>
    <property type="evidence" value="ECO:0007669"/>
    <property type="project" value="UniProtKB-UniRule"/>
</dbReference>
<dbReference type="CDD" id="cd13959">
    <property type="entry name" value="PT_UbiA_COQ2"/>
    <property type="match status" value="1"/>
</dbReference>
<feature type="transmembrane region" description="Helical" evidence="24">
    <location>
        <begin position="1073"/>
        <end position="1094"/>
    </location>
</feature>
<evidence type="ECO:0000256" key="12">
    <source>
        <dbReference type="ARBA" id="ARBA00022801"/>
    </source>
</evidence>
<keyword evidence="6" id="KW-0690">Ribosome biogenesis</keyword>
<evidence type="ECO:0000256" key="18">
    <source>
        <dbReference type="ARBA" id="ARBA00023136"/>
    </source>
</evidence>
<comment type="pathway">
    <text evidence="24">Cofactor biosynthesis; ubiquinone biosynthesis.</text>
</comment>
<evidence type="ECO:0000313" key="31">
    <source>
        <dbReference type="EMBL" id="TPP54277.1"/>
    </source>
</evidence>
<feature type="domain" description="DEAD-box RNA helicase Q" evidence="30">
    <location>
        <begin position="69"/>
        <end position="97"/>
    </location>
</feature>
<dbReference type="CDD" id="cd17941">
    <property type="entry name" value="DEADc_DDX10"/>
    <property type="match status" value="1"/>
</dbReference>
<keyword evidence="24" id="KW-0414">Isoprene biosynthesis</keyword>
<evidence type="ECO:0000256" key="11">
    <source>
        <dbReference type="ARBA" id="ARBA00022741"/>
    </source>
</evidence>
<dbReference type="InterPro" id="IPR014001">
    <property type="entry name" value="Helicase_ATP-bd"/>
</dbReference>
<feature type="compositionally biased region" description="Acidic residues" evidence="27">
    <location>
        <begin position="796"/>
        <end position="816"/>
    </location>
</feature>
<organism evidence="31 32">
    <name type="scientific">Leishmania donovani</name>
    <dbReference type="NCBI Taxonomy" id="5661"/>
    <lineage>
        <taxon>Eukaryota</taxon>
        <taxon>Discoba</taxon>
        <taxon>Euglenozoa</taxon>
        <taxon>Kinetoplastea</taxon>
        <taxon>Metakinetoplastina</taxon>
        <taxon>Trypanosomatida</taxon>
        <taxon>Trypanosomatidae</taxon>
        <taxon>Leishmaniinae</taxon>
        <taxon>Leishmania</taxon>
    </lineage>
</organism>
<feature type="transmembrane region" description="Helical" evidence="24">
    <location>
        <begin position="1100"/>
        <end position="1119"/>
    </location>
</feature>
<dbReference type="PANTHER" id="PTHR24031">
    <property type="entry name" value="RNA HELICASE"/>
    <property type="match status" value="1"/>
</dbReference>
<dbReference type="Pfam" id="PF00271">
    <property type="entry name" value="Helicase_C"/>
    <property type="match status" value="1"/>
</dbReference>
<keyword evidence="18 24" id="KW-0472">Membrane</keyword>
<feature type="region of interest" description="Disordered" evidence="27">
    <location>
        <begin position="750"/>
        <end position="820"/>
    </location>
</feature>
<keyword evidence="16" id="KW-0648">Protein biosynthesis</keyword>
<keyword evidence="8" id="KW-0698">rRNA processing</keyword>
<keyword evidence="15 26" id="KW-0694">RNA-binding</keyword>
<feature type="transmembrane region" description="Helical" evidence="24">
    <location>
        <begin position="1204"/>
        <end position="1222"/>
    </location>
</feature>
<comment type="cofactor">
    <cofactor evidence="1 24">
        <name>Mg(2+)</name>
        <dbReference type="ChEBI" id="CHEBI:18420"/>
    </cofactor>
</comment>
<dbReference type="GO" id="GO:0003723">
    <property type="term" value="F:RNA binding"/>
    <property type="evidence" value="ECO:0007669"/>
    <property type="project" value="UniProtKB-UniRule"/>
</dbReference>
<keyword evidence="11 26" id="KW-0547">Nucleotide-binding</keyword>
<evidence type="ECO:0000256" key="26">
    <source>
        <dbReference type="RuleBase" id="RU365068"/>
    </source>
</evidence>
<dbReference type="Gene3D" id="3.40.50.300">
    <property type="entry name" value="P-loop containing nucleotide triphosphate hydrolases"/>
    <property type="match status" value="2"/>
</dbReference>
<protein>
    <recommendedName>
        <fullName evidence="24">4-hydroxybenzoate polyprenyltransferase, mitochondrial</fullName>
        <shortName evidence="24">4-HB polyprenyltransferase</shortName>
        <ecNumber evidence="24">2.5.1.39</ecNumber>
    </recommendedName>
    <alternativeName>
        <fullName evidence="24">Para-hydroxybenzoate--polyprenyltransferase</fullName>
        <shortName evidence="24">PHB:PPT</shortName>
        <shortName evidence="24">PHB:polyprenyltransferase</shortName>
    </alternativeName>
</protein>
<keyword evidence="10 24" id="KW-0812">Transmembrane</keyword>
<dbReference type="PROSITE" id="PS51194">
    <property type="entry name" value="HELICASE_CTER"/>
    <property type="match status" value="1"/>
</dbReference>
<dbReference type="GO" id="GO:0003724">
    <property type="term" value="F:RNA helicase activity"/>
    <property type="evidence" value="ECO:0007669"/>
    <property type="project" value="UniProtKB-EC"/>
</dbReference>
<evidence type="ECO:0000256" key="27">
    <source>
        <dbReference type="SAM" id="MobiDB-lite"/>
    </source>
</evidence>
<dbReference type="InterPro" id="IPR006370">
    <property type="entry name" value="HB_polyprenyltransferase-like"/>
</dbReference>
<dbReference type="InterPro" id="IPR027417">
    <property type="entry name" value="P-loop_NTPase"/>
</dbReference>
<comment type="catalytic activity">
    <reaction evidence="23 26">
        <text>ATP + H2O = ADP + phosphate + H(+)</text>
        <dbReference type="Rhea" id="RHEA:13065"/>
        <dbReference type="ChEBI" id="CHEBI:15377"/>
        <dbReference type="ChEBI" id="CHEBI:15378"/>
        <dbReference type="ChEBI" id="CHEBI:30616"/>
        <dbReference type="ChEBI" id="CHEBI:43474"/>
        <dbReference type="ChEBI" id="CHEBI:456216"/>
        <dbReference type="EC" id="3.6.4.13"/>
    </reaction>
</comment>
<evidence type="ECO:0000256" key="6">
    <source>
        <dbReference type="ARBA" id="ARBA00022517"/>
    </source>
</evidence>
<comment type="function">
    <text evidence="20">ATP-dependent RNA helicase required for ribosome biogenesis. Involved in the release of U14 snoRNA in pre-ribosomal complexes. Required for pre-rRNA cleavage at site A2.</text>
</comment>
<dbReference type="PROSITE" id="PS00943">
    <property type="entry name" value="UBIA"/>
    <property type="match status" value="1"/>
</dbReference>
<evidence type="ECO:0000256" key="5">
    <source>
        <dbReference type="ARBA" id="ARBA00005985"/>
    </source>
</evidence>
<dbReference type="Pfam" id="PF01040">
    <property type="entry name" value="UbiA"/>
    <property type="match status" value="1"/>
</dbReference>
<evidence type="ECO:0000259" key="30">
    <source>
        <dbReference type="PROSITE" id="PS51195"/>
    </source>
</evidence>
<feature type="transmembrane region" description="Helical" evidence="24">
    <location>
        <begin position="1039"/>
        <end position="1061"/>
    </location>
</feature>
<comment type="domain">
    <text evidence="26">The Q motif is unique to and characteristic of the DEAD box family of RNA helicases and controls ATP binding and hydrolysis.</text>
</comment>
<dbReference type="GO" id="GO:0006364">
    <property type="term" value="P:rRNA processing"/>
    <property type="evidence" value="ECO:0007669"/>
    <property type="project" value="UniProtKB-KW"/>
</dbReference>
<dbReference type="InterPro" id="IPR011545">
    <property type="entry name" value="DEAD/DEAH_box_helicase_dom"/>
</dbReference>
<keyword evidence="24" id="KW-0999">Mitochondrion inner membrane</keyword>
<name>A0A504Y9J9_LEIDO</name>
<feature type="region of interest" description="Disordered" evidence="27">
    <location>
        <begin position="1"/>
        <end position="37"/>
    </location>
</feature>
<dbReference type="GO" id="GO:0008412">
    <property type="term" value="F:4-hydroxybenzoate polyprenyltransferase activity"/>
    <property type="evidence" value="ECO:0007669"/>
    <property type="project" value="UniProtKB-EC"/>
</dbReference>
<dbReference type="SMART" id="SM00487">
    <property type="entry name" value="DEXDc"/>
    <property type="match status" value="1"/>
</dbReference>
<comment type="caution">
    <text evidence="31">The sequence shown here is derived from an EMBL/GenBank/DDBJ whole genome shotgun (WGS) entry which is preliminary data.</text>
</comment>
<dbReference type="GO" id="GO:0005730">
    <property type="term" value="C:nucleolus"/>
    <property type="evidence" value="ECO:0007669"/>
    <property type="project" value="UniProtKB-SubCell"/>
</dbReference>
<evidence type="ECO:0000256" key="2">
    <source>
        <dbReference type="ARBA" id="ARBA00004141"/>
    </source>
</evidence>
<evidence type="ECO:0000256" key="8">
    <source>
        <dbReference type="ARBA" id="ARBA00022552"/>
    </source>
</evidence>
<accession>A0A504Y9J9</accession>
<dbReference type="PROSITE" id="PS51195">
    <property type="entry name" value="Q_MOTIF"/>
    <property type="match status" value="1"/>
</dbReference>
<feature type="short sequence motif" description="Q motif" evidence="25">
    <location>
        <begin position="69"/>
        <end position="97"/>
    </location>
</feature>
<dbReference type="UniPathway" id="UPA00232"/>
<dbReference type="InterPro" id="IPR025313">
    <property type="entry name" value="SPB4-like_CTE"/>
</dbReference>